<dbReference type="GO" id="GO:0003677">
    <property type="term" value="F:DNA binding"/>
    <property type="evidence" value="ECO:0007669"/>
    <property type="project" value="UniProtKB-KW"/>
</dbReference>
<dbReference type="Gene3D" id="1.10.1740.10">
    <property type="match status" value="1"/>
</dbReference>
<dbReference type="CDD" id="cd06171">
    <property type="entry name" value="Sigma70_r4"/>
    <property type="match status" value="1"/>
</dbReference>
<sequence>MLFHYLIPAKMTNDKSLSRKISGAYQSTYSQLVRFFRNRLGNSNDADDLSQDVFTLWLNRKEQSPVKESRAYLFKIANHVLIDHWRRNQRQAKSETPIDDASIEHNVEATQEDPSEILEHQQRIQRLGEAIDSLPPRRREAFLLYRFDGLSQSEIAERMDISISMVEKHIAAALVHCKKHLDNQSNNN</sequence>
<dbReference type="Pfam" id="PF04542">
    <property type="entry name" value="Sigma70_r2"/>
    <property type="match status" value="1"/>
</dbReference>
<evidence type="ECO:0000313" key="7">
    <source>
        <dbReference type="EMBL" id="EKT55391.1"/>
    </source>
</evidence>
<dbReference type="SUPFAM" id="SSF88946">
    <property type="entry name" value="Sigma2 domain of RNA polymerase sigma factors"/>
    <property type="match status" value="1"/>
</dbReference>
<dbReference type="InterPro" id="IPR036388">
    <property type="entry name" value="WH-like_DNA-bd_sf"/>
</dbReference>
<dbReference type="InterPro" id="IPR013324">
    <property type="entry name" value="RNA_pol_sigma_r3/r4-like"/>
</dbReference>
<comment type="caution">
    <text evidence="7">The sequence shown here is derived from an EMBL/GenBank/DDBJ whole genome shotgun (WGS) entry which is preliminary data.</text>
</comment>
<keyword evidence="8" id="KW-1185">Reference proteome</keyword>
<gene>
    <name evidence="7" type="ORF">OOA_16409</name>
</gene>
<feature type="domain" description="RNA polymerase sigma-70 region 2" evidence="5">
    <location>
        <begin position="25"/>
        <end position="90"/>
    </location>
</feature>
<dbReference type="SUPFAM" id="SSF88659">
    <property type="entry name" value="Sigma3 and sigma4 domains of RNA polymerase sigma factors"/>
    <property type="match status" value="1"/>
</dbReference>
<protein>
    <submittedName>
        <fullName evidence="7">Putative DNA-binding protein</fullName>
    </submittedName>
</protein>
<keyword evidence="3" id="KW-0731">Sigma factor</keyword>
<dbReference type="PATRIC" id="fig|1141662.3.peg.3328"/>
<evidence type="ECO:0000256" key="4">
    <source>
        <dbReference type="ARBA" id="ARBA00023163"/>
    </source>
</evidence>
<dbReference type="PANTHER" id="PTHR43133:SF63">
    <property type="entry name" value="RNA POLYMERASE SIGMA FACTOR FECI-RELATED"/>
    <property type="match status" value="1"/>
</dbReference>
<dbReference type="STRING" id="1141662.OOA_16409"/>
<organism evidence="7 8">
    <name type="scientific">Providencia burhodogranariea DSM 19968</name>
    <dbReference type="NCBI Taxonomy" id="1141662"/>
    <lineage>
        <taxon>Bacteria</taxon>
        <taxon>Pseudomonadati</taxon>
        <taxon>Pseudomonadota</taxon>
        <taxon>Gammaproteobacteria</taxon>
        <taxon>Enterobacterales</taxon>
        <taxon>Morganellaceae</taxon>
        <taxon>Providencia</taxon>
    </lineage>
</organism>
<dbReference type="GO" id="GO:0006352">
    <property type="term" value="P:DNA-templated transcription initiation"/>
    <property type="evidence" value="ECO:0007669"/>
    <property type="project" value="InterPro"/>
</dbReference>
<evidence type="ECO:0000256" key="2">
    <source>
        <dbReference type="ARBA" id="ARBA00023015"/>
    </source>
</evidence>
<dbReference type="InterPro" id="IPR013325">
    <property type="entry name" value="RNA_pol_sigma_r2"/>
</dbReference>
<evidence type="ECO:0000256" key="3">
    <source>
        <dbReference type="ARBA" id="ARBA00023082"/>
    </source>
</evidence>
<accession>K8W6D4</accession>
<dbReference type="Pfam" id="PF08281">
    <property type="entry name" value="Sigma70_r4_2"/>
    <property type="match status" value="1"/>
</dbReference>
<comment type="similarity">
    <text evidence="1">Belongs to the sigma-70 factor family. ECF subfamily.</text>
</comment>
<dbReference type="InterPro" id="IPR014284">
    <property type="entry name" value="RNA_pol_sigma-70_dom"/>
</dbReference>
<dbReference type="eggNOG" id="COG1595">
    <property type="taxonomic scope" value="Bacteria"/>
</dbReference>
<dbReference type="InterPro" id="IPR007627">
    <property type="entry name" value="RNA_pol_sigma70_r2"/>
</dbReference>
<name>K8W6D4_9GAMM</name>
<reference evidence="7 8" key="1">
    <citation type="journal article" date="2012" name="BMC Genomics">
        <title>Comparative genomics of bacteria in the genus Providencia isolated from wild Drosophila melanogaster.</title>
        <authorList>
            <person name="Galac M.R."/>
            <person name="Lazzaro B.P."/>
        </authorList>
    </citation>
    <scope>NUCLEOTIDE SEQUENCE [LARGE SCALE GENOMIC DNA]</scope>
    <source>
        <strain evidence="7 8">DSM 19968</strain>
    </source>
</reference>
<proteinExistence type="inferred from homology"/>
<dbReference type="Gene3D" id="1.10.10.10">
    <property type="entry name" value="Winged helix-like DNA-binding domain superfamily/Winged helix DNA-binding domain"/>
    <property type="match status" value="1"/>
</dbReference>
<dbReference type="AlphaFoldDB" id="K8W6D4"/>
<dbReference type="InterPro" id="IPR039425">
    <property type="entry name" value="RNA_pol_sigma-70-like"/>
</dbReference>
<dbReference type="InterPro" id="IPR013249">
    <property type="entry name" value="RNA_pol_sigma70_r4_t2"/>
</dbReference>
<dbReference type="EMBL" id="AKKL01000046">
    <property type="protein sequence ID" value="EKT55391.1"/>
    <property type="molecule type" value="Genomic_DNA"/>
</dbReference>
<keyword evidence="2" id="KW-0805">Transcription regulation</keyword>
<keyword evidence="4" id="KW-0804">Transcription</keyword>
<dbReference type="HOGENOM" id="CLU_047691_12_3_6"/>
<feature type="domain" description="RNA polymerase sigma factor 70 region 4 type 2" evidence="6">
    <location>
        <begin position="125"/>
        <end position="177"/>
    </location>
</feature>
<dbReference type="PANTHER" id="PTHR43133">
    <property type="entry name" value="RNA POLYMERASE ECF-TYPE SIGMA FACTO"/>
    <property type="match status" value="1"/>
</dbReference>
<dbReference type="NCBIfam" id="TIGR02937">
    <property type="entry name" value="sigma70-ECF"/>
    <property type="match status" value="1"/>
</dbReference>
<keyword evidence="7" id="KW-0238">DNA-binding</keyword>
<dbReference type="GO" id="GO:0016987">
    <property type="term" value="F:sigma factor activity"/>
    <property type="evidence" value="ECO:0007669"/>
    <property type="project" value="UniProtKB-KW"/>
</dbReference>
<evidence type="ECO:0000313" key="8">
    <source>
        <dbReference type="Proteomes" id="UP000009336"/>
    </source>
</evidence>
<evidence type="ECO:0000259" key="6">
    <source>
        <dbReference type="Pfam" id="PF08281"/>
    </source>
</evidence>
<evidence type="ECO:0000256" key="1">
    <source>
        <dbReference type="ARBA" id="ARBA00010641"/>
    </source>
</evidence>
<evidence type="ECO:0000259" key="5">
    <source>
        <dbReference type="Pfam" id="PF04542"/>
    </source>
</evidence>
<dbReference type="Proteomes" id="UP000009336">
    <property type="component" value="Unassembled WGS sequence"/>
</dbReference>